<protein>
    <submittedName>
        <fullName evidence="1">Uncharacterized protein</fullName>
    </submittedName>
</protein>
<keyword evidence="2" id="KW-1185">Reference proteome</keyword>
<accession>A0ACC4AGP2</accession>
<proteinExistence type="predicted"/>
<sequence length="489" mass="53097">MSTEEISLVSPQNGINSQLLFQDDPLRFNCTGPPPQQQQQRRVGDPKTRELTGFIDDNKLFSSTTTATATSTAGSDRYFPSHHHHHQDFPRNVYQREPQGTSGDDTDGEDDEDDEEDDEEEVDDVDGGDGDHENGVDVLVAAIDCNSKNTNCNNNNCSGTISNASNSVHLDKIGNGNAKPKHLSSFGISGEMVKDGIGGGGGLGQTGNNAVTIAEADGEMYYSQYLQGTGGSGAGGKDMGVENGCGFSGRKEVSAFSSESGDSLRAILSDPVTGALMDDAMILPCGHSFGAGGMQHVIRMKVCYSCSESISEDSIAPNLSLRYAVQAFQREEELQFYRSSKRRRERFDQDKGGYGDSGVMDPPRGRGVQFPFAVTDRVIIKGNKRTPQRFVGREAVVTTQCLNGCQPPEPRPVPSTAKGTLNESNRLHVLILKDEQVVLDHPCVSKEEDLFNGKSLHYFLLPSLEARLSCSGYMKTKRTVLAYMQFFSS</sequence>
<organism evidence="1 2">
    <name type="scientific">Populus alba</name>
    <name type="common">White poplar</name>
    <dbReference type="NCBI Taxonomy" id="43335"/>
    <lineage>
        <taxon>Eukaryota</taxon>
        <taxon>Viridiplantae</taxon>
        <taxon>Streptophyta</taxon>
        <taxon>Embryophyta</taxon>
        <taxon>Tracheophyta</taxon>
        <taxon>Spermatophyta</taxon>
        <taxon>Magnoliopsida</taxon>
        <taxon>eudicotyledons</taxon>
        <taxon>Gunneridae</taxon>
        <taxon>Pentapetalae</taxon>
        <taxon>rosids</taxon>
        <taxon>fabids</taxon>
        <taxon>Malpighiales</taxon>
        <taxon>Salicaceae</taxon>
        <taxon>Saliceae</taxon>
        <taxon>Populus</taxon>
    </lineage>
</organism>
<dbReference type="EMBL" id="RCHU02000019">
    <property type="protein sequence ID" value="KAL3565328.1"/>
    <property type="molecule type" value="Genomic_DNA"/>
</dbReference>
<evidence type="ECO:0000313" key="1">
    <source>
        <dbReference type="EMBL" id="KAL3565328.1"/>
    </source>
</evidence>
<dbReference type="Proteomes" id="UP000309997">
    <property type="component" value="Unassembled WGS sequence"/>
</dbReference>
<name>A0ACC4AGP2_POPAL</name>
<evidence type="ECO:0000313" key="2">
    <source>
        <dbReference type="Proteomes" id="UP000309997"/>
    </source>
</evidence>
<gene>
    <name evidence="1" type="ORF">D5086_033374</name>
</gene>
<reference evidence="1 2" key="1">
    <citation type="journal article" date="2024" name="Plant Biotechnol. J.">
        <title>Genome and CRISPR/Cas9 system of a widespread forest tree (Populus alba) in the world.</title>
        <authorList>
            <person name="Liu Y.J."/>
            <person name="Jiang P.F."/>
            <person name="Han X.M."/>
            <person name="Li X.Y."/>
            <person name="Wang H.M."/>
            <person name="Wang Y.J."/>
            <person name="Wang X.X."/>
            <person name="Zeng Q.Y."/>
        </authorList>
    </citation>
    <scope>NUCLEOTIDE SEQUENCE [LARGE SCALE GENOMIC DNA]</scope>
    <source>
        <strain evidence="2">cv. PAL-ZL1</strain>
    </source>
</reference>
<comment type="caution">
    <text evidence="1">The sequence shown here is derived from an EMBL/GenBank/DDBJ whole genome shotgun (WGS) entry which is preliminary data.</text>
</comment>